<gene>
    <name evidence="3" type="ORF">WH95_01150</name>
</gene>
<dbReference type="InterPro" id="IPR001638">
    <property type="entry name" value="Solute-binding_3/MltF_N"/>
</dbReference>
<name>A0A0M2RA76_9PROT</name>
<protein>
    <recommendedName>
        <fullName evidence="2">Solute-binding protein family 3/N-terminal domain-containing protein</fullName>
    </recommendedName>
</protein>
<dbReference type="SUPFAM" id="SSF53850">
    <property type="entry name" value="Periplasmic binding protein-like II"/>
    <property type="match status" value="1"/>
</dbReference>
<dbReference type="PANTHER" id="PTHR35936">
    <property type="entry name" value="MEMBRANE-BOUND LYTIC MUREIN TRANSGLYCOSYLASE F"/>
    <property type="match status" value="1"/>
</dbReference>
<dbReference type="AlphaFoldDB" id="A0A0M2RA76"/>
<comment type="caution">
    <text evidence="3">The sequence shown here is derived from an EMBL/GenBank/DDBJ whole genome shotgun (WGS) entry which is preliminary data.</text>
</comment>
<dbReference type="EMBL" id="LANI01000001">
    <property type="protein sequence ID" value="KKJ78717.1"/>
    <property type="molecule type" value="Genomic_DNA"/>
</dbReference>
<dbReference type="Pfam" id="PF00497">
    <property type="entry name" value="SBP_bac_3"/>
    <property type="match status" value="1"/>
</dbReference>
<dbReference type="OrthoDB" id="9814231at2"/>
<reference evidence="3 4" key="1">
    <citation type="submission" date="2015-03" db="EMBL/GenBank/DDBJ databases">
        <title>Genome sequence of Kiloniella sp. P1-1, isolated from the gut microflora of Pacific white shrimp, Penaeus vannamei.</title>
        <authorList>
            <person name="Shao Z."/>
            <person name="Wang L."/>
            <person name="Li X."/>
        </authorList>
    </citation>
    <scope>NUCLEOTIDE SEQUENCE [LARGE SCALE GENOMIC DNA]</scope>
    <source>
        <strain evidence="3 4">P1-1</strain>
    </source>
</reference>
<keyword evidence="4" id="KW-1185">Reference proteome</keyword>
<proteinExistence type="predicted"/>
<evidence type="ECO:0000313" key="4">
    <source>
        <dbReference type="Proteomes" id="UP000034491"/>
    </source>
</evidence>
<evidence type="ECO:0000259" key="2">
    <source>
        <dbReference type="SMART" id="SM00062"/>
    </source>
</evidence>
<keyword evidence="1" id="KW-0732">Signal</keyword>
<accession>A0A0M2RA76</accession>
<organism evidence="3 4">
    <name type="scientific">Kiloniella litopenaei</name>
    <dbReference type="NCBI Taxonomy" id="1549748"/>
    <lineage>
        <taxon>Bacteria</taxon>
        <taxon>Pseudomonadati</taxon>
        <taxon>Pseudomonadota</taxon>
        <taxon>Alphaproteobacteria</taxon>
        <taxon>Rhodospirillales</taxon>
        <taxon>Kiloniellaceae</taxon>
        <taxon>Kiloniella</taxon>
    </lineage>
</organism>
<evidence type="ECO:0000256" key="1">
    <source>
        <dbReference type="ARBA" id="ARBA00022729"/>
    </source>
</evidence>
<dbReference type="Gene3D" id="3.40.190.10">
    <property type="entry name" value="Periplasmic binding protein-like II"/>
    <property type="match status" value="2"/>
</dbReference>
<dbReference type="RefSeq" id="WP_046501831.1">
    <property type="nucleotide sequence ID" value="NZ_CBDDLU010000011.1"/>
</dbReference>
<dbReference type="Proteomes" id="UP000034491">
    <property type="component" value="Unassembled WGS sequence"/>
</dbReference>
<dbReference type="SMART" id="SM00062">
    <property type="entry name" value="PBPb"/>
    <property type="match status" value="1"/>
</dbReference>
<sequence>MVLFNKVKLFSIFWFVFLLGVIPHYTKAESKQITACYDGWEPFYYANSEYEAGGVVVTLLNEIASETGFEIQFRLLPFKRCMKQVSQGKIDILMVTGSTTGVLMGRTPLVTWQIGAVVKKDYPKNHITGLSEFKGKKVLQVLDYEYPEKIRNFDPYWKVSKVGYFNGDNPDVVPHAFTMIETGQGDTFLEDIIFSEKIIKENDLNLKVLKPAIASEKNYLAYALGRENLYRKFENALRVRAEDGRLDKFYKDILGQSWSELGNNVNDEAKSF</sequence>
<evidence type="ECO:0000313" key="3">
    <source>
        <dbReference type="EMBL" id="KKJ78717.1"/>
    </source>
</evidence>
<dbReference type="PANTHER" id="PTHR35936:SF6">
    <property type="entry name" value="AMINO ACID ABC TRANSPORTER SUBSTRATE-BINDING PAAT FAMILY PROTEIN"/>
    <property type="match status" value="1"/>
</dbReference>
<dbReference type="STRING" id="1549748.WH95_01150"/>
<feature type="domain" description="Solute-binding protein family 3/N-terminal" evidence="2">
    <location>
        <begin position="32"/>
        <end position="257"/>
    </location>
</feature>